<dbReference type="NCBIfam" id="TIGR02059">
    <property type="entry name" value="swm_rep_I"/>
    <property type="match status" value="2"/>
</dbReference>
<dbReference type="InterPro" id="IPR011801">
    <property type="entry name" value="Swm_rep_I_cyn"/>
</dbReference>
<proteinExistence type="predicted"/>
<gene>
    <name evidence="4" type="ORF">E6C76_13610</name>
</gene>
<dbReference type="InterPro" id="IPR014755">
    <property type="entry name" value="Cu-Rt/internalin_Ig-like"/>
</dbReference>
<dbReference type="OrthoDB" id="6091599at2"/>
<evidence type="ECO:0000256" key="1">
    <source>
        <dbReference type="ARBA" id="ARBA00022729"/>
    </source>
</evidence>
<dbReference type="Pfam" id="PF13753">
    <property type="entry name" value="SWM_repeat"/>
    <property type="match status" value="2"/>
</dbReference>
<sequence>MTTHSGNALPRLPSKGLLFSGIRPLALEQRFMFDGAAVAEAAQALAGDGAATADVPPLLPPPLENGSGRERQEVVFVDTSVSDYRTLVAGIRAGVEIVMIDGGRSGLAQVAEWAQGRSGYDAIHILSHGSTAALYLGSDRLSTADLDGEAVQASLAQIGAALTESGDLLLYGCDIGAGEDGLEFLGRLAEATGADVVASEDATGAATLGGNWVLERQTGSIESLLALSASGVGAYGGLLATFDLEATSSDDALQIQQTVGVHTVTFAAEKHNLLVGTGDDLLSFTPAGMSGRIMLAGFDPDATGSSESKLTISVDGGKIFDLASFTISDLTGDNQYLTITTDKGSQTFDPSFIGSDLVWNVSLSGELFESIAWAEITTSTNNTAGAKEFYWAFDNFILNNINNAPTLTGAGVGQSFTEGDSPTSSLFSGITANTNDAGENFTGLTLTVTNVGSGESLSIGGTGVALTNGASGAISGGGSYAVSVSGGTATVSLTGLDRDNAAMQSLVESITYSNTSDDPGNASRVVTLTGVSDSPTHASGATPNIAATVSITPVNDAPTLSATGTNPTYTENGSAVDLFSGVGISTIEAGQTITELTLTVSNLANGASEILRIDGTDVALTDGASGTTTGGNAVGYTVSVSGGTATVTLSKAGGLNATDAQSLVDGMGYRNDSEAPGTASRVVTLTSITDSGGTANNGSDTANLSIISTVAVVAVNDAPTLSGGPFSLPGTDEDTASGGTPVSTILAGLSVADPDGVAVAGIAITASSGNGTWQYSTDGVSWNGVGSVSNGAALLLSASTQVRYVPDGANGETATLTFRAWDATSGSASTNTTRETADTGSNGGITAFSTGTAQAGMTIGSVNDAPVLTPAAPTLTGLNDTDTNNPGQTVASIVGASITDVDTGALEGIAITGLDAGNGTWQYSLDGSTWTDIGSVSVASALLLRASDHVRFVPDGANGTTAGITYRAWDQTGDTAGQQGTKVDTAGSGGSSAFSTASDTAGITVVLTPPPQVTGVTSATTDGTYKIGDTISIQVSFSENVTVTGTPTLALASGGTATYAGGSGTNTLTFTYTVAAGHASADLDFTSTAALSAAGGSVQGSTGKDAALTLPSPGDAGSLGANKDLVVDGIAPAVSGNLSVPANGTYGAGQTLDFTVTFDDTVTITGTGSTLTLDIGGVARQATFLSKTGTSVTYRYTVQVGDSDADGIAITSIALNGDTIRDAAGNDAALSLAGHLPSLAGVLVDAALPELSGNVTVADGSYKAGDVLSFTVPLNKAVTVNTGGGSPTLDITIGATSRSAVYDAAASTATALVFTYTVQAGETDGDGIAIDALSLNGAVIQDSHGNHLDATLTGHLPPLAGVLVDTTAPTVASVSTPADGTYKAGDTLSFTVNYDEAVTVDTTGGTPRIALTLDTGGTVYADYVSGSGTTALTFAYTVSAGNYADHDGITVGALSANGGTLRDTAGNDAALTLNSIGATGNVWVDGRSPVVTSVAVPADATYTQGQALSFTVNFDMAVTVDTTGGTPRLALTLDTGGTVYADYVSGSGGTALVFSYTVAGGHQDHDGVAIGALALNGGTLRNAAGNDAVLTLGGVGATAGVLVDAKAPDFVAATVDGATLTLTYDEALDAANPPTAGDFTITVAGNPVAVAGVSVNGPAVTLTLAVPVTAGQAVTVAYVDPSAGDDPQAIQDQAGQDAASLAATAVANLTPATAPAVASVSVPADGTYKAGDTLSFTVNYDEAVTVDTTGGTPRIALTLNTGGTVYADYVSGSGGTALVFAYTVADGHQDHDGIAIGALSANGGTLRSATGNDAVLTLDGVGDTDGVRVDGIAPTVSAVSVPTDGTYTAGQTLAFTVHYGEAVTVDSVGGTPRIALALDSGGTVYADYVSGSGGTALLFHYTVQPGDHGSVTVGALGLNGGAIRDAAGNDAAPALNGVGDTDGVRVDARAPVFVSATVNGATLTLTYDEALDAANPPTAGDFTVTVAGDPVGVSGVAVNGPAGTVTLTLAAPVTAGQAVTVAYADPSMGDDPQAIQDLAGQDAASLAPTAVTNQTPTSPAPELEPPPRPDSTPPVPHAGSMLAIALPVPQADPLPPSTTVFLSSTVTQGLSGIPAFDSSAASFALAGLGAPMAGAGMAGDTAEALTPPQLPGGFQAVVLPRPAGMPDTLQVLRGMADVQLSADGPVEIAVPVDAFAHTNPDATVQLAATLADGSPLPAWIRFDTLTGTLLVDAPDGFEGELLVRLVARDNQGREAVTTFRIVVARENQEPAGRAGLHEQIRQAAPAHGLSIHLAALSHSAEAARQAHA</sequence>
<keyword evidence="5" id="KW-1185">Reference proteome</keyword>
<evidence type="ECO:0000313" key="5">
    <source>
        <dbReference type="Proteomes" id="UP000308430"/>
    </source>
</evidence>
<feature type="compositionally biased region" description="Pro residues" evidence="2">
    <location>
        <begin position="2058"/>
        <end position="2076"/>
    </location>
</feature>
<dbReference type="InterPro" id="IPR013783">
    <property type="entry name" value="Ig-like_fold"/>
</dbReference>
<keyword evidence="1" id="KW-0732">Signal</keyword>
<dbReference type="InterPro" id="IPR025592">
    <property type="entry name" value="DUF4347"/>
</dbReference>
<protein>
    <submittedName>
        <fullName evidence="4">DUF4347 domain-containing protein</fullName>
    </submittedName>
</protein>
<reference evidence="4 5" key="1">
    <citation type="submission" date="2019-04" db="EMBL/GenBank/DDBJ databases">
        <title>Azoarcus nasutitermitis sp. nov. isolated from termite nest.</title>
        <authorList>
            <person name="Lin S.-Y."/>
            <person name="Hameed A."/>
            <person name="Hsu Y.-H."/>
            <person name="Young C.-C."/>
        </authorList>
    </citation>
    <scope>NUCLEOTIDE SEQUENCE [LARGE SCALE GENOMIC DNA]</scope>
    <source>
        <strain evidence="4 5">CC-YHH838</strain>
    </source>
</reference>
<dbReference type="Pfam" id="PF14252">
    <property type="entry name" value="DUF4347"/>
    <property type="match status" value="1"/>
</dbReference>
<feature type="region of interest" description="Disordered" evidence="2">
    <location>
        <begin position="2051"/>
        <end position="2079"/>
    </location>
</feature>
<organism evidence="4 5">
    <name type="scientific">Pseudothauera nasutitermitis</name>
    <dbReference type="NCBI Taxonomy" id="2565930"/>
    <lineage>
        <taxon>Bacteria</taxon>
        <taxon>Pseudomonadati</taxon>
        <taxon>Pseudomonadota</taxon>
        <taxon>Betaproteobacteria</taxon>
        <taxon>Rhodocyclales</taxon>
        <taxon>Zoogloeaceae</taxon>
        <taxon>Pseudothauera</taxon>
    </lineage>
</organism>
<dbReference type="Gene3D" id="2.60.40.1220">
    <property type="match status" value="1"/>
</dbReference>
<evidence type="ECO:0000256" key="2">
    <source>
        <dbReference type="SAM" id="MobiDB-lite"/>
    </source>
</evidence>
<comment type="caution">
    <text evidence="4">The sequence shown here is derived from an EMBL/GenBank/DDBJ whole genome shotgun (WGS) entry which is preliminary data.</text>
</comment>
<feature type="compositionally biased region" description="Polar residues" evidence="2">
    <location>
        <begin position="825"/>
        <end position="840"/>
    </location>
</feature>
<name>A0A4S4AUQ5_9RHOO</name>
<dbReference type="GO" id="GO:0005509">
    <property type="term" value="F:calcium ion binding"/>
    <property type="evidence" value="ECO:0007669"/>
    <property type="project" value="InterPro"/>
</dbReference>
<dbReference type="EMBL" id="SSOC01000005">
    <property type="protein sequence ID" value="THF63628.1"/>
    <property type="molecule type" value="Genomic_DNA"/>
</dbReference>
<dbReference type="GO" id="GO:0016020">
    <property type="term" value="C:membrane"/>
    <property type="evidence" value="ECO:0007669"/>
    <property type="project" value="InterPro"/>
</dbReference>
<evidence type="ECO:0000313" key="4">
    <source>
        <dbReference type="EMBL" id="THF63628.1"/>
    </source>
</evidence>
<feature type="domain" description="Dystroglycan-type cadherin-like" evidence="3">
    <location>
        <begin position="2170"/>
        <end position="2270"/>
    </location>
</feature>
<dbReference type="SUPFAM" id="SSF49313">
    <property type="entry name" value="Cadherin-like"/>
    <property type="match status" value="1"/>
</dbReference>
<dbReference type="SMART" id="SM00736">
    <property type="entry name" value="CADG"/>
    <property type="match status" value="1"/>
</dbReference>
<accession>A0A4S4AUQ5</accession>
<feature type="region of interest" description="Disordered" evidence="2">
    <location>
        <begin position="825"/>
        <end position="845"/>
    </location>
</feature>
<dbReference type="Gene3D" id="2.60.40.10">
    <property type="entry name" value="Immunoglobulins"/>
    <property type="match status" value="1"/>
</dbReference>
<dbReference type="Proteomes" id="UP000308430">
    <property type="component" value="Unassembled WGS sequence"/>
</dbReference>
<dbReference type="InterPro" id="IPR015919">
    <property type="entry name" value="Cadherin-like_sf"/>
</dbReference>
<dbReference type="InterPro" id="IPR006644">
    <property type="entry name" value="Cadg"/>
</dbReference>
<evidence type="ECO:0000259" key="3">
    <source>
        <dbReference type="SMART" id="SM00736"/>
    </source>
</evidence>
<dbReference type="InterPro" id="IPR028059">
    <property type="entry name" value="SWM_rpt"/>
</dbReference>
<dbReference type="RefSeq" id="WP_136348789.1">
    <property type="nucleotide sequence ID" value="NZ_SSOC01000005.1"/>
</dbReference>